<dbReference type="SUPFAM" id="SSF47473">
    <property type="entry name" value="EF-hand"/>
    <property type="match status" value="1"/>
</dbReference>
<comment type="caution">
    <text evidence="11">The sequence shown here is derived from an EMBL/GenBank/DDBJ whole genome shotgun (WGS) entry which is preliminary data.</text>
</comment>
<evidence type="ECO:0000313" key="11">
    <source>
        <dbReference type="EMBL" id="KAK6326241.1"/>
    </source>
</evidence>
<keyword evidence="7" id="KW-0969">Cilium</keyword>
<dbReference type="InterPro" id="IPR011992">
    <property type="entry name" value="EF-hand-dom_pair"/>
</dbReference>
<keyword evidence="6" id="KW-0282">Flagellum</keyword>
<dbReference type="CDD" id="cd00051">
    <property type="entry name" value="EFh"/>
    <property type="match status" value="1"/>
</dbReference>
<evidence type="ECO:0000256" key="9">
    <source>
        <dbReference type="ARBA" id="ARBA00023273"/>
    </source>
</evidence>
<comment type="subcellular location">
    <subcellularLocation>
        <location evidence="1">Cytoplasm</location>
        <location evidence="1">Cytoskeleton</location>
        <location evidence="1">Flagellum axoneme</location>
    </subcellularLocation>
</comment>
<evidence type="ECO:0000256" key="5">
    <source>
        <dbReference type="ARBA" id="ARBA00022837"/>
    </source>
</evidence>
<keyword evidence="5" id="KW-0106">Calcium</keyword>
<name>A0AAN8R5P0_9TELE</name>
<keyword evidence="3" id="KW-0479">Metal-binding</keyword>
<dbReference type="Proteomes" id="UP001356427">
    <property type="component" value="Unassembled WGS sequence"/>
</dbReference>
<organism evidence="11 12">
    <name type="scientific">Coregonus suidteri</name>
    <dbReference type="NCBI Taxonomy" id="861788"/>
    <lineage>
        <taxon>Eukaryota</taxon>
        <taxon>Metazoa</taxon>
        <taxon>Chordata</taxon>
        <taxon>Craniata</taxon>
        <taxon>Vertebrata</taxon>
        <taxon>Euteleostomi</taxon>
        <taxon>Actinopterygii</taxon>
        <taxon>Neopterygii</taxon>
        <taxon>Teleostei</taxon>
        <taxon>Protacanthopterygii</taxon>
        <taxon>Salmoniformes</taxon>
        <taxon>Salmonidae</taxon>
        <taxon>Coregoninae</taxon>
        <taxon>Coregonus</taxon>
    </lineage>
</organism>
<dbReference type="Pfam" id="PF25325">
    <property type="entry name" value="EF-hand_EFHB_C"/>
    <property type="match status" value="1"/>
</dbReference>
<evidence type="ECO:0000313" key="12">
    <source>
        <dbReference type="Proteomes" id="UP001356427"/>
    </source>
</evidence>
<proteinExistence type="predicted"/>
<keyword evidence="9" id="KW-0966">Cell projection</keyword>
<feature type="domain" description="EF-hand" evidence="10">
    <location>
        <begin position="321"/>
        <end position="356"/>
    </location>
</feature>
<feature type="domain" description="EF-hand" evidence="10">
    <location>
        <begin position="357"/>
        <end position="392"/>
    </location>
</feature>
<dbReference type="Gene3D" id="1.10.238.10">
    <property type="entry name" value="EF-hand"/>
    <property type="match status" value="1"/>
</dbReference>
<evidence type="ECO:0000256" key="2">
    <source>
        <dbReference type="ARBA" id="ARBA00022490"/>
    </source>
</evidence>
<evidence type="ECO:0000256" key="8">
    <source>
        <dbReference type="ARBA" id="ARBA00023212"/>
    </source>
</evidence>
<dbReference type="InterPro" id="IPR002048">
    <property type="entry name" value="EF_hand_dom"/>
</dbReference>
<reference evidence="11 12" key="1">
    <citation type="submission" date="2021-04" db="EMBL/GenBank/DDBJ databases">
        <authorList>
            <person name="De Guttry C."/>
            <person name="Zahm M."/>
            <person name="Klopp C."/>
            <person name="Cabau C."/>
            <person name="Louis A."/>
            <person name="Berthelot C."/>
            <person name="Parey E."/>
            <person name="Roest Crollius H."/>
            <person name="Montfort J."/>
            <person name="Robinson-Rechavi M."/>
            <person name="Bucao C."/>
            <person name="Bouchez O."/>
            <person name="Gislard M."/>
            <person name="Lluch J."/>
            <person name="Milhes M."/>
            <person name="Lampietro C."/>
            <person name="Lopez Roques C."/>
            <person name="Donnadieu C."/>
            <person name="Braasch I."/>
            <person name="Desvignes T."/>
            <person name="Postlethwait J."/>
            <person name="Bobe J."/>
            <person name="Wedekind C."/>
            <person name="Guiguen Y."/>
        </authorList>
    </citation>
    <scope>NUCLEOTIDE SEQUENCE [LARGE SCALE GENOMIC DNA]</scope>
    <source>
        <strain evidence="11">Cs_M1</strain>
        <tissue evidence="11">Blood</tissue>
    </source>
</reference>
<dbReference type="SMART" id="SM00054">
    <property type="entry name" value="EFh"/>
    <property type="match status" value="2"/>
</dbReference>
<evidence type="ECO:0000259" key="10">
    <source>
        <dbReference type="PROSITE" id="PS50222"/>
    </source>
</evidence>
<sequence>MNLIERNATNTWKYTERFPNIRRAGKLIPVGDRAKTCLQEISPKPQTPPVVRKFLNTTRPGAGAIRVFHGKANDPDIASTLVHGVRSQASISGGLLINPPPKTIYQQRFHQLREAGYSTNQKAPLGRSHDQSPGLPNWLDIGKATFGVKSPKSAAAGVIINPPKSAEQVETEAQEGHQSYIHSHNAYFVSEHVDRKYKWSRYGKDGRFGIPTPHHNDGRSVSKSLHWLCDTQKHNSAKFVSQRCDDFRERTQPQVGKVHDPIADTLKVPASHTFGILMRPDDFGAGDLLHSTPPAEYQRGTDRQRTLVSAVRQHLKKVNFHHFNSLLQAFRHYDKKGQGVIDREDLQDVCRQFNLDLSGPVLDDLMEYCDVDKDGLINFLEFANFLNWKDKMPISKVEQCILTSERKTSTAPDNMQREALPVRPAALEALARPEDLEPAEVGSMLKTPKTLSRPRTVQDRFVTSSSLIRAVVGGLPTTNYRMYGTPTVRTDLAAPRIKRVSDSTNYGDQTTAFDLLYPTLHSLRGVHKEHFFCPRTKEEIAEIFRNVGVSISKETFEEAWKLASMRHPTGDVCVEIFRDVLKEIQANSI</sequence>
<evidence type="ECO:0000256" key="3">
    <source>
        <dbReference type="ARBA" id="ARBA00022723"/>
    </source>
</evidence>
<dbReference type="AlphaFoldDB" id="A0AAN8R5P0"/>
<protein>
    <recommendedName>
        <fullName evidence="10">EF-hand domain-containing protein</fullName>
    </recommendedName>
</protein>
<keyword evidence="2" id="KW-0963">Cytoplasm</keyword>
<dbReference type="PANTHER" id="PTHR12086">
    <property type="entry name" value="EF-HAND DOMAIN C-TERMINAL CONTAINING PROTEIN"/>
    <property type="match status" value="1"/>
</dbReference>
<gene>
    <name evidence="11" type="ORF">J4Q44_G00018860</name>
</gene>
<keyword evidence="12" id="KW-1185">Reference proteome</keyword>
<dbReference type="GO" id="GO:0005509">
    <property type="term" value="F:calcium ion binding"/>
    <property type="evidence" value="ECO:0007669"/>
    <property type="project" value="InterPro"/>
</dbReference>
<dbReference type="InterPro" id="IPR018247">
    <property type="entry name" value="EF_Hand_1_Ca_BS"/>
</dbReference>
<dbReference type="EMBL" id="JAGTTL010000002">
    <property type="protein sequence ID" value="KAK6326241.1"/>
    <property type="molecule type" value="Genomic_DNA"/>
</dbReference>
<accession>A0AAN8R5P0</accession>
<keyword evidence="4" id="KW-0677">Repeat</keyword>
<dbReference type="PROSITE" id="PS00018">
    <property type="entry name" value="EF_HAND_1"/>
    <property type="match status" value="1"/>
</dbReference>
<evidence type="ECO:0000256" key="4">
    <source>
        <dbReference type="ARBA" id="ARBA00022737"/>
    </source>
</evidence>
<evidence type="ECO:0000256" key="7">
    <source>
        <dbReference type="ARBA" id="ARBA00023069"/>
    </source>
</evidence>
<keyword evidence="8" id="KW-0206">Cytoskeleton</keyword>
<evidence type="ECO:0000256" key="6">
    <source>
        <dbReference type="ARBA" id="ARBA00022846"/>
    </source>
</evidence>
<dbReference type="PROSITE" id="PS50222">
    <property type="entry name" value="EF_HAND_2"/>
    <property type="match status" value="2"/>
</dbReference>
<dbReference type="InterPro" id="IPR057428">
    <property type="entry name" value="EFHB_EF-hand_C"/>
</dbReference>
<dbReference type="Pfam" id="PF13499">
    <property type="entry name" value="EF-hand_7"/>
    <property type="match status" value="1"/>
</dbReference>
<dbReference type="PANTHER" id="PTHR12086:SF12">
    <property type="entry name" value="EF-HAND DOMAIN-CONTAINING FAMILY MEMBER B"/>
    <property type="match status" value="1"/>
</dbReference>
<dbReference type="InterPro" id="IPR040193">
    <property type="entry name" value="EFHC1/EFHC2/EFHB"/>
</dbReference>
<evidence type="ECO:0000256" key="1">
    <source>
        <dbReference type="ARBA" id="ARBA00004611"/>
    </source>
</evidence>